<name>A0ABM4D137_HYDVU</name>
<reference evidence="2" key="1">
    <citation type="submission" date="2025-08" db="UniProtKB">
        <authorList>
            <consortium name="RefSeq"/>
        </authorList>
    </citation>
    <scope>IDENTIFICATION</scope>
</reference>
<organism evidence="1 2">
    <name type="scientific">Hydra vulgaris</name>
    <name type="common">Hydra</name>
    <name type="synonym">Hydra attenuata</name>
    <dbReference type="NCBI Taxonomy" id="6087"/>
    <lineage>
        <taxon>Eukaryota</taxon>
        <taxon>Metazoa</taxon>
        <taxon>Cnidaria</taxon>
        <taxon>Hydrozoa</taxon>
        <taxon>Hydroidolina</taxon>
        <taxon>Anthoathecata</taxon>
        <taxon>Aplanulata</taxon>
        <taxon>Hydridae</taxon>
        <taxon>Hydra</taxon>
    </lineage>
</organism>
<proteinExistence type="predicted"/>
<gene>
    <name evidence="2" type="primary">LOC136088201</name>
</gene>
<keyword evidence="1" id="KW-1185">Reference proteome</keyword>
<sequence length="166" mass="18809">MWHNNYSTLFNSVKPTCNINDNFIVKHCNLLKDDAYLVIPDEVQSIINQMSCGKAVDHFGLQLEHYLYASPNYFNILSLYFSSMLYHGCMPIGASHSVISPVVKDKNGNISDSANYRPIALLTIFSKILEYIFVSRINKSSTGTPNQFGFKKNRSTFMPALILKDI</sequence>
<dbReference type="RefSeq" id="XP_065667955.1">
    <property type="nucleotide sequence ID" value="XM_065811883.1"/>
</dbReference>
<evidence type="ECO:0000313" key="1">
    <source>
        <dbReference type="Proteomes" id="UP001652625"/>
    </source>
</evidence>
<protein>
    <submittedName>
        <fullName evidence="2">Uncharacterized protein LOC136088201</fullName>
    </submittedName>
</protein>
<dbReference type="PANTHER" id="PTHR47510">
    <property type="entry name" value="REVERSE TRANSCRIPTASE DOMAIN-CONTAINING PROTEIN"/>
    <property type="match status" value="1"/>
</dbReference>
<evidence type="ECO:0000313" key="2">
    <source>
        <dbReference type="RefSeq" id="XP_065667955.1"/>
    </source>
</evidence>
<accession>A0ABM4D137</accession>
<dbReference type="GeneID" id="136088201"/>
<dbReference type="PANTHER" id="PTHR47510:SF3">
    <property type="entry name" value="ENDO_EXONUCLEASE_PHOSPHATASE DOMAIN-CONTAINING PROTEIN"/>
    <property type="match status" value="1"/>
</dbReference>
<dbReference type="Proteomes" id="UP001652625">
    <property type="component" value="Chromosome 12"/>
</dbReference>